<gene>
    <name evidence="4" type="ORF">LTR24_004781</name>
</gene>
<dbReference type="Pfam" id="PF14613">
    <property type="entry name" value="HAM1_C"/>
    <property type="match status" value="1"/>
</dbReference>
<feature type="compositionally biased region" description="Gly residues" evidence="1">
    <location>
        <begin position="834"/>
        <end position="863"/>
    </location>
</feature>
<dbReference type="Proteomes" id="UP001345013">
    <property type="component" value="Unassembled WGS sequence"/>
</dbReference>
<evidence type="ECO:0000313" key="4">
    <source>
        <dbReference type="EMBL" id="KAK5092867.1"/>
    </source>
</evidence>
<accession>A0ABR0KBB2</accession>
<dbReference type="EMBL" id="JAVRRG010000051">
    <property type="protein sequence ID" value="KAK5092867.1"/>
    <property type="molecule type" value="Genomic_DNA"/>
</dbReference>
<dbReference type="PANTHER" id="PTHR31138:SF1">
    <property type="entry name" value="PDZ DOMAIN-CONTAINING PROTEIN"/>
    <property type="match status" value="1"/>
</dbReference>
<protein>
    <submittedName>
        <fullName evidence="4">Uncharacterized protein</fullName>
    </submittedName>
</protein>
<sequence>MAANVNVPTNFAQKEKDINTKLQLYGIFEAFSHGKVPSNKQIDVALNSFLASKALSHKSTRLSSEGQGLVQDVRQAVEETKKLLLSKNEGNLLQEFIWDAQGISGGNAQKPGAPIDRGTAQQHGDEALDGLKTLGRLILSNGQFRKLLDDAIVLARDMAGDAAQEAANKVNPDQERLKSIDEPAEDNTWRDAPNLSKGGLRQQAADMKNKNKPFSRDDVKQSAQEGQQAGQQHPSDPSADRGQAQESGKAGAQHALGNLKAKAEQNMPEERKQDARNVKEASRENARNYIGKKMPRERREQTIWRLKKMIVEIQGHSDYQQAVTTLLNLAEEYSGHARDMGHQSTGTLKGAASDSALQRCEANLRTLIERFANFTSADDLFESINQVYRDADHDPELKGWFRNMNTYIRKCLREQGYVLRDESTQEWNQLHDKGDFLLRDRYKDHVDHLIDEVKFLADQFDEDPQNRAFGDAMQKMFLDLGQDENGNPAFKPHLIKDLTEVIVPGIFENSRYVPIPRIEYSDPMIDMVVENLVVESDNLFPNALEFGSDNYWRMGRKSIKSHRENKVMIAASGVQMDLRDVAYYMKKKQGFPSITDKGVMDILMGGDGFAFKIAARNAHKGSDRTHFLVIDKIDVQINNLDIKVKQSNHKLLFKLAKSLVLKVMKPAITKAIEKIIKDKFEQADGFAYSIYREVEKGKETAKRDPEEAANMYQRYMNAFQKKMAAKREKGDEAKKNTQTNIALDMKSSIFPHISLPGGISTKATEYRDLAAKGNRWESPVFGIGSARESSNLPHASKVTRKPHQTRTARLRDESERTHRTGRSGQHGQSQQGHGQQGYGQQGYDGTGSGYGTGQGTSGRGSEYGTGYDTGNTGAGYPTSSEYGTGYPQTGTSTGMGTGMPGTTGSEYGTGYGSGMTGAPTGTMAPGQSYDIGSTGAGVPGSQMLGGQPTTGTSGAASGLNREMDQAFSTGQTGATGTTGNTPGHTSFYDTATR</sequence>
<evidence type="ECO:0000259" key="2">
    <source>
        <dbReference type="Pfam" id="PF14613"/>
    </source>
</evidence>
<feature type="domain" description="HAM1-like C-terminal" evidence="2">
    <location>
        <begin position="635"/>
        <end position="793"/>
    </location>
</feature>
<dbReference type="Gene3D" id="3.15.10.10">
    <property type="entry name" value="Bactericidal permeability-increasing protein, domain 1"/>
    <property type="match status" value="1"/>
</dbReference>
<feature type="compositionally biased region" description="Polar residues" evidence="1">
    <location>
        <begin position="877"/>
        <end position="888"/>
    </location>
</feature>
<dbReference type="InterPro" id="IPR045967">
    <property type="entry name" value="HAM1-like_N"/>
</dbReference>
<reference evidence="4 5" key="1">
    <citation type="submission" date="2023-08" db="EMBL/GenBank/DDBJ databases">
        <title>Black Yeasts Isolated from many extreme environments.</title>
        <authorList>
            <person name="Coleine C."/>
            <person name="Stajich J.E."/>
            <person name="Selbmann L."/>
        </authorList>
    </citation>
    <scope>NUCLEOTIDE SEQUENCE [LARGE SCALE GENOMIC DNA]</scope>
    <source>
        <strain evidence="4 5">CCFEE 5885</strain>
    </source>
</reference>
<evidence type="ECO:0000256" key="1">
    <source>
        <dbReference type="SAM" id="MobiDB-lite"/>
    </source>
</evidence>
<feature type="compositionally biased region" description="Basic and acidic residues" evidence="1">
    <location>
        <begin position="172"/>
        <end position="181"/>
    </location>
</feature>
<comment type="caution">
    <text evidence="4">The sequence shown here is derived from an EMBL/GenBank/DDBJ whole genome shotgun (WGS) entry which is preliminary data.</text>
</comment>
<feature type="region of interest" description="Disordered" evidence="1">
    <location>
        <begin position="164"/>
        <end position="289"/>
    </location>
</feature>
<feature type="compositionally biased region" description="Low complexity" evidence="1">
    <location>
        <begin position="969"/>
        <end position="985"/>
    </location>
</feature>
<dbReference type="InterPro" id="IPR027842">
    <property type="entry name" value="HAM1-like_C"/>
</dbReference>
<name>A0ABR0KBB2_9EURO</name>
<proteinExistence type="predicted"/>
<feature type="domain" description="HAM1-like N-terminal" evidence="3">
    <location>
        <begin position="3"/>
        <end position="620"/>
    </location>
</feature>
<feature type="compositionally biased region" description="Basic and acidic residues" evidence="1">
    <location>
        <begin position="268"/>
        <end position="286"/>
    </location>
</feature>
<dbReference type="Pfam" id="PF19343">
    <property type="entry name" value="HAM1_N"/>
    <property type="match status" value="1"/>
</dbReference>
<feature type="compositionally biased region" description="Basic and acidic residues" evidence="1">
    <location>
        <begin position="809"/>
        <end position="818"/>
    </location>
</feature>
<keyword evidence="5" id="KW-1185">Reference proteome</keyword>
<dbReference type="PANTHER" id="PTHR31138">
    <property type="entry name" value="CHROMOSOME 19, WHOLE GENOME SHOTGUN SEQUENCE"/>
    <property type="match status" value="1"/>
</dbReference>
<feature type="compositionally biased region" description="Low complexity" evidence="1">
    <location>
        <begin position="822"/>
        <end position="833"/>
    </location>
</feature>
<feature type="compositionally biased region" description="Low complexity" evidence="1">
    <location>
        <begin position="221"/>
        <end position="232"/>
    </location>
</feature>
<organism evidence="4 5">
    <name type="scientific">Lithohypha guttulata</name>
    <dbReference type="NCBI Taxonomy" id="1690604"/>
    <lineage>
        <taxon>Eukaryota</taxon>
        <taxon>Fungi</taxon>
        <taxon>Dikarya</taxon>
        <taxon>Ascomycota</taxon>
        <taxon>Pezizomycotina</taxon>
        <taxon>Eurotiomycetes</taxon>
        <taxon>Chaetothyriomycetidae</taxon>
        <taxon>Chaetothyriales</taxon>
        <taxon>Trichomeriaceae</taxon>
        <taxon>Lithohypha</taxon>
    </lineage>
</organism>
<feature type="region of interest" description="Disordered" evidence="1">
    <location>
        <begin position="785"/>
        <end position="891"/>
    </location>
</feature>
<feature type="region of interest" description="Disordered" evidence="1">
    <location>
        <begin position="969"/>
        <end position="993"/>
    </location>
</feature>
<feature type="compositionally biased region" description="Basic residues" evidence="1">
    <location>
        <begin position="797"/>
        <end position="808"/>
    </location>
</feature>
<evidence type="ECO:0000259" key="3">
    <source>
        <dbReference type="Pfam" id="PF19343"/>
    </source>
</evidence>
<evidence type="ECO:0000313" key="5">
    <source>
        <dbReference type="Proteomes" id="UP001345013"/>
    </source>
</evidence>